<evidence type="ECO:0000313" key="1">
    <source>
        <dbReference type="EMBL" id="MBM7573652.1"/>
    </source>
</evidence>
<comment type="caution">
    <text evidence="1">The sequence shown here is derived from an EMBL/GenBank/DDBJ whole genome shotgun (WGS) entry which is preliminary data.</text>
</comment>
<name>A0ABS2N673_9BACI</name>
<gene>
    <name evidence="1" type="ORF">JOC48_004219</name>
</gene>
<dbReference type="RefSeq" id="WP_204502286.1">
    <property type="nucleotide sequence ID" value="NZ_JAFBDR010000040.1"/>
</dbReference>
<dbReference type="EMBL" id="JAFBDR010000040">
    <property type="protein sequence ID" value="MBM7573652.1"/>
    <property type="molecule type" value="Genomic_DNA"/>
</dbReference>
<evidence type="ECO:0000313" key="2">
    <source>
        <dbReference type="Proteomes" id="UP001296943"/>
    </source>
</evidence>
<keyword evidence="2" id="KW-1185">Reference proteome</keyword>
<accession>A0ABS2N673</accession>
<protein>
    <submittedName>
        <fullName evidence="1">Uncharacterized protein</fullName>
    </submittedName>
</protein>
<sequence length="63" mass="7756">MEQVKKPQPNDKQALLDKEGYEIYNVELMRKVFPRIFRESKEVNRDRRRKPHIRDVSAFYFSK</sequence>
<dbReference type="Proteomes" id="UP001296943">
    <property type="component" value="Unassembled WGS sequence"/>
</dbReference>
<reference evidence="1 2" key="1">
    <citation type="submission" date="2021-01" db="EMBL/GenBank/DDBJ databases">
        <title>Genomic Encyclopedia of Type Strains, Phase IV (KMG-IV): sequencing the most valuable type-strain genomes for metagenomic binning, comparative biology and taxonomic classification.</title>
        <authorList>
            <person name="Goeker M."/>
        </authorList>
    </citation>
    <scope>NUCLEOTIDE SEQUENCE [LARGE SCALE GENOMIC DNA]</scope>
    <source>
        <strain evidence="1 2">DSM 23711</strain>
    </source>
</reference>
<proteinExistence type="predicted"/>
<organism evidence="1 2">
    <name type="scientific">Aquibacillus albus</name>
    <dbReference type="NCBI Taxonomy" id="1168171"/>
    <lineage>
        <taxon>Bacteria</taxon>
        <taxon>Bacillati</taxon>
        <taxon>Bacillota</taxon>
        <taxon>Bacilli</taxon>
        <taxon>Bacillales</taxon>
        <taxon>Bacillaceae</taxon>
        <taxon>Aquibacillus</taxon>
    </lineage>
</organism>